<gene>
    <name evidence="2" type="ORF">GOBAR_AA06553</name>
</gene>
<reference evidence="2 3" key="1">
    <citation type="submission" date="2015-01" db="EMBL/GenBank/DDBJ databases">
        <title>Genome of allotetraploid Gossypium barbadense reveals genomic plasticity and fiber elongation in cotton evolution.</title>
        <authorList>
            <person name="Chen X."/>
            <person name="Liu X."/>
            <person name="Zhao B."/>
            <person name="Zheng H."/>
            <person name="Hu Y."/>
            <person name="Lu G."/>
            <person name="Yang C."/>
            <person name="Chen J."/>
            <person name="Shan C."/>
            <person name="Zhang L."/>
            <person name="Zhou Y."/>
            <person name="Wang L."/>
            <person name="Guo W."/>
            <person name="Bai Y."/>
            <person name="Ruan J."/>
            <person name="Shangguan X."/>
            <person name="Mao Y."/>
            <person name="Jiang J."/>
            <person name="Zhu Y."/>
            <person name="Lei J."/>
            <person name="Kang H."/>
            <person name="Chen S."/>
            <person name="He X."/>
            <person name="Wang R."/>
            <person name="Wang Y."/>
            <person name="Chen J."/>
            <person name="Wang L."/>
            <person name="Yu S."/>
            <person name="Wang B."/>
            <person name="Wei J."/>
            <person name="Song S."/>
            <person name="Lu X."/>
            <person name="Gao Z."/>
            <person name="Gu W."/>
            <person name="Deng X."/>
            <person name="Ma D."/>
            <person name="Wang S."/>
            <person name="Liang W."/>
            <person name="Fang L."/>
            <person name="Cai C."/>
            <person name="Zhu X."/>
            <person name="Zhou B."/>
            <person name="Zhang Y."/>
            <person name="Chen Z."/>
            <person name="Xu S."/>
            <person name="Zhu R."/>
            <person name="Wang S."/>
            <person name="Zhang T."/>
            <person name="Zhao G."/>
        </authorList>
    </citation>
    <scope>NUCLEOTIDE SEQUENCE [LARGE SCALE GENOMIC DNA]</scope>
    <source>
        <strain evidence="3">cv. Xinhai21</strain>
        <tissue evidence="2">Leaf</tissue>
    </source>
</reference>
<sequence length="114" mass="12968">MFYVWKTRRGMVSNSTGRQSTDPILVEPKDEGSNGEGSDKATEEDPQFKAYSPPTYIHNMDLSKKDISDLEAGKEFSSEDAFVATVKQYNIMNEVLSQWVPSFISKLQIEPTYY</sequence>
<feature type="compositionally biased region" description="Polar residues" evidence="1">
    <location>
        <begin position="12"/>
        <end position="22"/>
    </location>
</feature>
<dbReference type="Proteomes" id="UP000239757">
    <property type="component" value="Unassembled WGS sequence"/>
</dbReference>
<protein>
    <submittedName>
        <fullName evidence="2">Uncharacterized protein</fullName>
    </submittedName>
</protein>
<dbReference type="EMBL" id="KZ663290">
    <property type="protein sequence ID" value="PPS14026.1"/>
    <property type="molecule type" value="Genomic_DNA"/>
</dbReference>
<dbReference type="OrthoDB" id="10596043at2759"/>
<name>A0A2P5YEJ8_GOSBA</name>
<evidence type="ECO:0000256" key="1">
    <source>
        <dbReference type="SAM" id="MobiDB-lite"/>
    </source>
</evidence>
<feature type="region of interest" description="Disordered" evidence="1">
    <location>
        <begin position="1"/>
        <end position="55"/>
    </location>
</feature>
<feature type="compositionally biased region" description="Basic and acidic residues" evidence="1">
    <location>
        <begin position="27"/>
        <end position="47"/>
    </location>
</feature>
<proteinExistence type="predicted"/>
<evidence type="ECO:0000313" key="2">
    <source>
        <dbReference type="EMBL" id="PPS14026.1"/>
    </source>
</evidence>
<evidence type="ECO:0000313" key="3">
    <source>
        <dbReference type="Proteomes" id="UP000239757"/>
    </source>
</evidence>
<accession>A0A2P5YEJ8</accession>
<dbReference type="AlphaFoldDB" id="A0A2P5YEJ8"/>
<organism evidence="2 3">
    <name type="scientific">Gossypium barbadense</name>
    <name type="common">Sea Island cotton</name>
    <name type="synonym">Hibiscus barbadensis</name>
    <dbReference type="NCBI Taxonomy" id="3634"/>
    <lineage>
        <taxon>Eukaryota</taxon>
        <taxon>Viridiplantae</taxon>
        <taxon>Streptophyta</taxon>
        <taxon>Embryophyta</taxon>
        <taxon>Tracheophyta</taxon>
        <taxon>Spermatophyta</taxon>
        <taxon>Magnoliopsida</taxon>
        <taxon>eudicotyledons</taxon>
        <taxon>Gunneridae</taxon>
        <taxon>Pentapetalae</taxon>
        <taxon>rosids</taxon>
        <taxon>malvids</taxon>
        <taxon>Malvales</taxon>
        <taxon>Malvaceae</taxon>
        <taxon>Malvoideae</taxon>
        <taxon>Gossypium</taxon>
    </lineage>
</organism>